<gene>
    <name evidence="2" type="ORF">SAMN05216410_1021</name>
</gene>
<dbReference type="Pfam" id="PF00773">
    <property type="entry name" value="RNB"/>
    <property type="match status" value="1"/>
</dbReference>
<evidence type="ECO:0000313" key="2">
    <source>
        <dbReference type="EMBL" id="SDB93461.1"/>
    </source>
</evidence>
<evidence type="ECO:0000259" key="1">
    <source>
        <dbReference type="SMART" id="SM00955"/>
    </source>
</evidence>
<keyword evidence="3" id="KW-1185">Reference proteome</keyword>
<dbReference type="STRING" id="1814289.SAMN05216410_1021"/>
<dbReference type="InterPro" id="IPR001900">
    <property type="entry name" value="RNase_II/R"/>
</dbReference>
<protein>
    <submittedName>
        <fullName evidence="2">Exoribonuclease R</fullName>
    </submittedName>
</protein>
<sequence length="508" mass="54098">MPSRHLRLDLPAATIPERVRIAFEQLRAQMEIPLAFPDAVLAEAERVIADAPVVPGPLAGASPIGAVPLALDPALLDPPVPVLGIKFVTIDPPGSMDLDQALHIERVPAGGYLVRYAIADVAHFVLPGGAIDREAGSRGMTLYAPDGRTPLHPPILSEGAASLLPGVDRPAAVWRIVLDERGDITDVDVRRARVRSSERLTYDEVQSAVDAGSASELLELLREVGELREGLERERGGVSLNVPEQNVTLHDDGSYGLEFRSVLPAEGWNAQISLLTGIAAARVMREGGIGIFRTLPASDPRDVERLRRTARALDITWPTAQSYGDLLAGLDSSVPQHAAFLNEATSLFRGAGYLAFEGEVPAASEHAAIASEYAHVTAPLRRLVDRYGTEICLALCAGDPVPDWVRLAFPDLPKAMSRSGQRASSFERASVDIVEAALLTGAVGDVFEGVIVDLDSKDPHKGVIVVDDPAVRGSVTSSGGALPLGEAVEVRLAEVSIEDRVVRFSYGA</sequence>
<reference evidence="2 3" key="1">
    <citation type="submission" date="2016-09" db="EMBL/GenBank/DDBJ databases">
        <authorList>
            <person name="Capua I."/>
            <person name="De Benedictis P."/>
            <person name="Joannis T."/>
            <person name="Lombin L.H."/>
            <person name="Cattoli G."/>
        </authorList>
    </citation>
    <scope>NUCLEOTIDE SEQUENCE [LARGE SCALE GENOMIC DNA]</scope>
    <source>
        <strain evidence="2 3">ISLP-3</strain>
    </source>
</reference>
<dbReference type="SMART" id="SM00955">
    <property type="entry name" value="RNB"/>
    <property type="match status" value="1"/>
</dbReference>
<feature type="domain" description="RNB" evidence="1">
    <location>
        <begin position="79"/>
        <end position="398"/>
    </location>
</feature>
<name>A0A1G6HGX3_9MICO</name>
<evidence type="ECO:0000313" key="3">
    <source>
        <dbReference type="Proteomes" id="UP000199039"/>
    </source>
</evidence>
<dbReference type="RefSeq" id="WP_093181237.1">
    <property type="nucleotide sequence ID" value="NZ_FMYH01000001.1"/>
</dbReference>
<dbReference type="GO" id="GO:0003723">
    <property type="term" value="F:RNA binding"/>
    <property type="evidence" value="ECO:0007669"/>
    <property type="project" value="InterPro"/>
</dbReference>
<proteinExistence type="predicted"/>
<organism evidence="2 3">
    <name type="scientific">Sanguibacter gelidistatuariae</name>
    <dbReference type="NCBI Taxonomy" id="1814289"/>
    <lineage>
        <taxon>Bacteria</taxon>
        <taxon>Bacillati</taxon>
        <taxon>Actinomycetota</taxon>
        <taxon>Actinomycetes</taxon>
        <taxon>Micrococcales</taxon>
        <taxon>Sanguibacteraceae</taxon>
        <taxon>Sanguibacter</taxon>
    </lineage>
</organism>
<dbReference type="SUPFAM" id="SSF50249">
    <property type="entry name" value="Nucleic acid-binding proteins"/>
    <property type="match status" value="1"/>
</dbReference>
<dbReference type="PANTHER" id="PTHR23355:SF42">
    <property type="entry name" value="RIBONUCLEASE II, CHLOROPLASTIC_MITOCHONDRIAL"/>
    <property type="match status" value="1"/>
</dbReference>
<dbReference type="GO" id="GO:0006402">
    <property type="term" value="P:mRNA catabolic process"/>
    <property type="evidence" value="ECO:0007669"/>
    <property type="project" value="TreeGrafter"/>
</dbReference>
<dbReference type="EMBL" id="FMYH01000001">
    <property type="protein sequence ID" value="SDB93461.1"/>
    <property type="molecule type" value="Genomic_DNA"/>
</dbReference>
<dbReference type="PANTHER" id="PTHR23355">
    <property type="entry name" value="RIBONUCLEASE"/>
    <property type="match status" value="1"/>
</dbReference>
<dbReference type="InterPro" id="IPR050180">
    <property type="entry name" value="RNR_Ribonuclease"/>
</dbReference>
<dbReference type="OrthoDB" id="5800376at2"/>
<dbReference type="GO" id="GO:0000932">
    <property type="term" value="C:P-body"/>
    <property type="evidence" value="ECO:0007669"/>
    <property type="project" value="TreeGrafter"/>
</dbReference>
<dbReference type="InterPro" id="IPR012340">
    <property type="entry name" value="NA-bd_OB-fold"/>
</dbReference>
<dbReference type="Proteomes" id="UP000199039">
    <property type="component" value="Unassembled WGS sequence"/>
</dbReference>
<dbReference type="InterPro" id="IPR040596">
    <property type="entry name" value="RNase_II_C_S1"/>
</dbReference>
<dbReference type="Pfam" id="PF18614">
    <property type="entry name" value="RNase_II_C_S1"/>
    <property type="match status" value="1"/>
</dbReference>
<accession>A0A1G6HGX3</accession>
<dbReference type="AlphaFoldDB" id="A0A1G6HGX3"/>
<dbReference type="GO" id="GO:0000175">
    <property type="term" value="F:3'-5'-RNA exonuclease activity"/>
    <property type="evidence" value="ECO:0007669"/>
    <property type="project" value="TreeGrafter"/>
</dbReference>